<protein>
    <recommendedName>
        <fullName evidence="4">MAP kinase-activating death domain protein</fullName>
    </recommendedName>
</protein>
<reference evidence="10" key="2">
    <citation type="submission" date="2022-10" db="EMBL/GenBank/DDBJ databases">
        <authorList>
            <consortium name="ENA_rothamsted_submissions"/>
            <consortium name="culmorum"/>
            <person name="King R."/>
        </authorList>
    </citation>
    <scope>NUCLEOTIDE SEQUENCE</scope>
</reference>
<feature type="compositionally biased region" description="Polar residues" evidence="8">
    <location>
        <begin position="136"/>
        <end position="145"/>
    </location>
</feature>
<evidence type="ECO:0000256" key="8">
    <source>
        <dbReference type="SAM" id="MobiDB-lite"/>
    </source>
</evidence>
<keyword evidence="7" id="KW-0053">Apoptosis</keyword>
<proteinExistence type="inferred from homology"/>
<dbReference type="PANTHER" id="PTHR13008:SF7">
    <property type="entry name" value="MAP KINASE-ACTIVATING DEATH DOMAIN PROTEIN"/>
    <property type="match status" value="1"/>
</dbReference>
<dbReference type="InterPro" id="IPR001194">
    <property type="entry name" value="cDENN_dom"/>
</dbReference>
<gene>
    <name evidence="10" type="ORF">DIATSA_LOCUS9576</name>
</gene>
<evidence type="ECO:0000256" key="5">
    <source>
        <dbReference type="ARBA" id="ARBA00022475"/>
    </source>
</evidence>
<comment type="similarity">
    <text evidence="3">Belongs to the MADD family.</text>
</comment>
<organism evidence="10 11">
    <name type="scientific">Diatraea saccharalis</name>
    <name type="common">sugarcane borer</name>
    <dbReference type="NCBI Taxonomy" id="40085"/>
    <lineage>
        <taxon>Eukaryota</taxon>
        <taxon>Metazoa</taxon>
        <taxon>Ecdysozoa</taxon>
        <taxon>Arthropoda</taxon>
        <taxon>Hexapoda</taxon>
        <taxon>Insecta</taxon>
        <taxon>Pterygota</taxon>
        <taxon>Neoptera</taxon>
        <taxon>Endopterygota</taxon>
        <taxon>Lepidoptera</taxon>
        <taxon>Glossata</taxon>
        <taxon>Ditrysia</taxon>
        <taxon>Pyraloidea</taxon>
        <taxon>Crambidae</taxon>
        <taxon>Crambinae</taxon>
        <taxon>Diatraea</taxon>
    </lineage>
</organism>
<evidence type="ECO:0000256" key="3">
    <source>
        <dbReference type="ARBA" id="ARBA00005978"/>
    </source>
</evidence>
<keyword evidence="5" id="KW-0472">Membrane</keyword>
<dbReference type="PANTHER" id="PTHR13008">
    <property type="entry name" value="MAP-KINASE ACTIVATING DEATH DOMAIN PROTEIN MADD /DENN/AEX-3 C.ELEGANS"/>
    <property type="match status" value="1"/>
</dbReference>
<dbReference type="AlphaFoldDB" id="A0A9P0C1Q7"/>
<reference evidence="10" key="1">
    <citation type="submission" date="2021-12" db="EMBL/GenBank/DDBJ databases">
        <authorList>
            <person name="King R."/>
        </authorList>
    </citation>
    <scope>NUCLEOTIDE SEQUENCE</scope>
</reference>
<dbReference type="InterPro" id="IPR005112">
    <property type="entry name" value="dDENN_dom"/>
</dbReference>
<evidence type="ECO:0000256" key="6">
    <source>
        <dbReference type="ARBA" id="ARBA00022490"/>
    </source>
</evidence>
<name>A0A9P0C1Q7_9NEOP</name>
<feature type="region of interest" description="Disordered" evidence="8">
    <location>
        <begin position="136"/>
        <end position="177"/>
    </location>
</feature>
<dbReference type="GO" id="GO:0005886">
    <property type="term" value="C:plasma membrane"/>
    <property type="evidence" value="ECO:0007669"/>
    <property type="project" value="UniProtKB-SubCell"/>
</dbReference>
<evidence type="ECO:0000259" key="9">
    <source>
        <dbReference type="PROSITE" id="PS50211"/>
    </source>
</evidence>
<feature type="compositionally biased region" description="Polar residues" evidence="8">
    <location>
        <begin position="526"/>
        <end position="537"/>
    </location>
</feature>
<feature type="region of interest" description="Disordered" evidence="8">
    <location>
        <begin position="406"/>
        <end position="469"/>
    </location>
</feature>
<dbReference type="GO" id="GO:0042981">
    <property type="term" value="P:regulation of apoptotic process"/>
    <property type="evidence" value="ECO:0007669"/>
    <property type="project" value="TreeGrafter"/>
</dbReference>
<feature type="compositionally biased region" description="Basic and acidic residues" evidence="8">
    <location>
        <begin position="498"/>
        <end position="513"/>
    </location>
</feature>
<dbReference type="GO" id="GO:0005829">
    <property type="term" value="C:cytosol"/>
    <property type="evidence" value="ECO:0007669"/>
    <property type="project" value="TreeGrafter"/>
</dbReference>
<dbReference type="OrthoDB" id="7458094at2759"/>
<keyword evidence="11" id="KW-1185">Reference proteome</keyword>
<evidence type="ECO:0000256" key="4">
    <source>
        <dbReference type="ARBA" id="ARBA00017868"/>
    </source>
</evidence>
<dbReference type="GO" id="GO:0032483">
    <property type="term" value="P:regulation of Rab protein signal transduction"/>
    <property type="evidence" value="ECO:0007669"/>
    <property type="project" value="TreeGrafter"/>
</dbReference>
<evidence type="ECO:0000313" key="11">
    <source>
        <dbReference type="Proteomes" id="UP001153714"/>
    </source>
</evidence>
<keyword evidence="5" id="KW-1003">Cell membrane</keyword>
<dbReference type="SMART" id="SM00801">
    <property type="entry name" value="dDENN"/>
    <property type="match status" value="1"/>
</dbReference>
<accession>A0A9P0C1Q7</accession>
<feature type="region of interest" description="Disordered" evidence="8">
    <location>
        <begin position="483"/>
        <end position="545"/>
    </location>
</feature>
<dbReference type="InterPro" id="IPR037516">
    <property type="entry name" value="Tripartite_DENN"/>
</dbReference>
<dbReference type="Pfam" id="PF02141">
    <property type="entry name" value="DENN"/>
    <property type="match status" value="1"/>
</dbReference>
<keyword evidence="6" id="KW-0963">Cytoplasm</keyword>
<feature type="region of interest" description="Disordered" evidence="8">
    <location>
        <begin position="318"/>
        <end position="341"/>
    </location>
</feature>
<evidence type="ECO:0000313" key="10">
    <source>
        <dbReference type="EMBL" id="CAH0759216.1"/>
    </source>
</evidence>
<dbReference type="EMBL" id="OU893335">
    <property type="protein sequence ID" value="CAH0759216.1"/>
    <property type="molecule type" value="Genomic_DNA"/>
</dbReference>
<feature type="region of interest" description="Disordered" evidence="8">
    <location>
        <begin position="560"/>
        <end position="580"/>
    </location>
</feature>
<sequence>MSVMALVAMLYPLEYMFPAIPLLPSCMSCAEQLLLAPTPFLIGIPATFLTYKKNFRLPDDIWLVDLDATKLVSPSGNDQELPPLPEPEGSVLKNHLKQALSSLTNTSADQANAFLMPSRRDSVGGATLKVHQASFRSDGTWSHSTPESRRVSVGSTSPTPASAGHTPQRLSLASPHHQPQPFNPLIYGNDVDSVDVATRVAMVRFFNSQNILANFMEHTRTLRLYPRPVVAFQINSFLRSRPRTTLFLNKFARTQAVEFLAEWSLTPCNVAFLRVQTGVFDPRQIGDKPKWFADQLQPIRFAVWDDGSSLNGALRQLQRQENQPTDESGSDSDAAESTSSSYSSLSDFVSEMVSSDLSPGGNAHQHVVGETYSAVVQVPMTLSSSLDPKTVYTPPSSLMFGEVEEVAEGERGRASTSPSPSGSSSEHSDLSDDDAQVNRDAHHNVDATHPPPVKKSSTSSGVSRQASQSSLLEQFAAQAKELVRETTRQSSQEGLLAHMDKKGKVTDGEEKKMFAPFGKQAKPAESSRSTPASSQPPTALAASFGPFSQGARGLVARSPLIRHAPPTPPVAPPHARSTANSENQAFLNDLVQHVLEGEGVGWLKLNRLKKLMEDESYRNMVLSKLNRNFNRKASPNDKVDDVVRQIYFVLVHFPQQEKA</sequence>
<dbReference type="Gene3D" id="3.40.50.11500">
    <property type="match status" value="1"/>
</dbReference>
<evidence type="ECO:0000256" key="2">
    <source>
        <dbReference type="ARBA" id="ARBA00004496"/>
    </source>
</evidence>
<dbReference type="InterPro" id="IPR043153">
    <property type="entry name" value="DENN_C"/>
</dbReference>
<feature type="domain" description="UDENN" evidence="9">
    <location>
        <begin position="1"/>
        <end position="270"/>
    </location>
</feature>
<evidence type="ECO:0000256" key="1">
    <source>
        <dbReference type="ARBA" id="ARBA00004236"/>
    </source>
</evidence>
<dbReference type="GO" id="GO:0005085">
    <property type="term" value="F:guanyl-nucleotide exchange factor activity"/>
    <property type="evidence" value="ECO:0007669"/>
    <property type="project" value="TreeGrafter"/>
</dbReference>
<dbReference type="GO" id="GO:0006915">
    <property type="term" value="P:apoptotic process"/>
    <property type="evidence" value="ECO:0007669"/>
    <property type="project" value="UniProtKB-KW"/>
</dbReference>
<dbReference type="Proteomes" id="UP001153714">
    <property type="component" value="Chromosome 4"/>
</dbReference>
<feature type="compositionally biased region" description="Basic and acidic residues" evidence="8">
    <location>
        <begin position="426"/>
        <end position="446"/>
    </location>
</feature>
<evidence type="ECO:0000256" key="7">
    <source>
        <dbReference type="ARBA" id="ARBA00022703"/>
    </source>
</evidence>
<comment type="subcellular location">
    <subcellularLocation>
        <location evidence="1">Cell membrane</location>
    </subcellularLocation>
    <subcellularLocation>
        <location evidence="2">Cytoplasm</location>
    </subcellularLocation>
</comment>
<feature type="compositionally biased region" description="Low complexity" evidence="8">
    <location>
        <begin position="414"/>
        <end position="425"/>
    </location>
</feature>
<dbReference type="InterPro" id="IPR039980">
    <property type="entry name" value="MADD"/>
</dbReference>
<feature type="compositionally biased region" description="Low complexity" evidence="8">
    <location>
        <begin position="456"/>
        <end position="469"/>
    </location>
</feature>
<dbReference type="PROSITE" id="PS50211">
    <property type="entry name" value="DENN"/>
    <property type="match status" value="1"/>
</dbReference>